<proteinExistence type="predicted"/>
<dbReference type="RefSeq" id="WP_267468928.1">
    <property type="nucleotide sequence ID" value="NZ_JBIAMT010000010.1"/>
</dbReference>
<evidence type="ECO:0000313" key="1">
    <source>
        <dbReference type="EMBL" id="MFF0501571.1"/>
    </source>
</evidence>
<evidence type="ECO:0000313" key="2">
    <source>
        <dbReference type="Proteomes" id="UP001601442"/>
    </source>
</evidence>
<name>A0ABW6PEH7_9NOCA</name>
<sequence>MRKTAEELAAAELVRMATEQGLRLTGPNGLLKQFTTTTTA</sequence>
<comment type="caution">
    <text evidence="1">The sequence shown here is derived from an EMBL/GenBank/DDBJ whole genome shotgun (WGS) entry which is preliminary data.</text>
</comment>
<reference evidence="1 2" key="1">
    <citation type="submission" date="2024-10" db="EMBL/GenBank/DDBJ databases">
        <title>The Natural Products Discovery Center: Release of the First 8490 Sequenced Strains for Exploring Actinobacteria Biosynthetic Diversity.</title>
        <authorList>
            <person name="Kalkreuter E."/>
            <person name="Kautsar S.A."/>
            <person name="Yang D."/>
            <person name="Bader C.D."/>
            <person name="Teijaro C.N."/>
            <person name="Fluegel L."/>
            <person name="Davis C.M."/>
            <person name="Simpson J.R."/>
            <person name="Lauterbach L."/>
            <person name="Steele A.D."/>
            <person name="Gui C."/>
            <person name="Meng S."/>
            <person name="Li G."/>
            <person name="Viehrig K."/>
            <person name="Ye F."/>
            <person name="Su P."/>
            <person name="Kiefer A.F."/>
            <person name="Nichols A."/>
            <person name="Cepeda A.J."/>
            <person name="Yan W."/>
            <person name="Fan B."/>
            <person name="Jiang Y."/>
            <person name="Adhikari A."/>
            <person name="Zheng C.-J."/>
            <person name="Schuster L."/>
            <person name="Cowan T.M."/>
            <person name="Smanski M.J."/>
            <person name="Chevrette M.G."/>
            <person name="De Carvalho L.P.S."/>
            <person name="Shen B."/>
        </authorList>
    </citation>
    <scope>NUCLEOTIDE SEQUENCE [LARGE SCALE GENOMIC DNA]</scope>
    <source>
        <strain evidence="1 2">NPDC004119</strain>
    </source>
</reference>
<dbReference type="EMBL" id="JBIAMT010000010">
    <property type="protein sequence ID" value="MFF0501571.1"/>
    <property type="molecule type" value="Genomic_DNA"/>
</dbReference>
<organism evidence="1 2">
    <name type="scientific">Nocardia aobensis</name>
    <dbReference type="NCBI Taxonomy" id="257277"/>
    <lineage>
        <taxon>Bacteria</taxon>
        <taxon>Bacillati</taxon>
        <taxon>Actinomycetota</taxon>
        <taxon>Actinomycetes</taxon>
        <taxon>Mycobacteriales</taxon>
        <taxon>Nocardiaceae</taxon>
        <taxon>Nocardia</taxon>
    </lineage>
</organism>
<dbReference type="Proteomes" id="UP001601442">
    <property type="component" value="Unassembled WGS sequence"/>
</dbReference>
<gene>
    <name evidence="1" type="ORF">ACFYU5_34605</name>
</gene>
<evidence type="ECO:0008006" key="3">
    <source>
        <dbReference type="Google" id="ProtNLM"/>
    </source>
</evidence>
<accession>A0ABW6PEH7</accession>
<keyword evidence="2" id="KW-1185">Reference proteome</keyword>
<protein>
    <recommendedName>
        <fullName evidence="3">Transposase</fullName>
    </recommendedName>
</protein>